<dbReference type="PANTHER" id="PTHR43788">
    <property type="entry name" value="DNA2/NAM7 HELICASE FAMILY MEMBER"/>
    <property type="match status" value="1"/>
</dbReference>
<keyword evidence="8" id="KW-1185">Reference proteome</keyword>
<evidence type="ECO:0000259" key="5">
    <source>
        <dbReference type="Pfam" id="PF13087"/>
    </source>
</evidence>
<keyword evidence="3" id="KW-0347">Helicase</keyword>
<sequence>MAELAICRDASLVAIALEQGVVVRSIEGDRILLSASDLMRFMGCAHATALDLAHMRGEGPVPRADSDDAALLQKQGDAHEAAHLARLKASGVSVVEIARSDLADNARATRAALAGGPQIVFQGALLGDNWGGWSDFLERVERPSDLGPFSYEVTDTKLKRRPHPKHVLQLVLYSDLLTQIQGVAPDFAHVELGDGSRARLRLADYQAYARMARHRLEDYLENPASTRPVPCADCSLCRWADHCESQWQAEDSLFNVANISRGQVKKLEAAGVMTMEALAGLDHPVRGMADNTRARLVTQARLQHARKTGMPDFELREPEPGKGFDLLPAPRAGDIFYDIEGDPHYEGGLEYLHGVWLGGQFKAFWAHDHAAEARALSELLDFFRQRLAAYPEARIYHYAPYEITALRRLTAKYGIGEAFLDRLLRERRFVDLFAVVRGGLIGSEANYSIKSMEAFYGRVRDGEVKTAGGSVVAYERWRETGEQSILDEIEDYNRVDCVSTEELRDWLVNIRPAAPWPVLAVDASDKEVEEDADTRGLRASLVASGLPQDRQEMLFNLGLFHKREAKPAQWAVFDSAGKDEDDLIDDLDALAGLEAIGPAVPVKRSMMRRYRFPQQETKLRAGRSATVPVVDGPPASVSIEDLDRTARIIAVKAGPAKAHLLTDRLTLHPDWPLNTDVIAAALRDVIADQCGPRRLTALDDLLGRAAPRLTTGPRADLLDGADPLTGTIAAIAAMDGTVLPIQGPPGTGKTYVTARAILSLVRQGQRVGVASNSHEAIRNVLMGCLAAQEDGEPVRGLCIAHKVSGGEDGYPESCVGVTRSTANDDPLWSRAHVVGGTAFFFARPEQEQALDWLFVDEAGQVGLANMVAMGRCARNIVLVGDPRQLPQVIQGAHPDPANLSCLEWMLGDHATIPPDRGIFLPVSRRMHPDVCGFISQQVYEGRLASQPDTANQAVRAMGCAEAGAFWMPVVHEGNAQIAAEEVAAIKATIENLLSGSWTDKDGTTRPLGPADIIVVAPYNAQVNALQDALPAAIRVGTVDKFQGQEAPVCLVSMTASSVEETPRGMDFLFSLNRINVAVSRAKGLALVFGAPRLREAKCDTVEQMRLVNTLCALPDFGDR</sequence>
<reference evidence="7" key="1">
    <citation type="submission" date="2022-05" db="EMBL/GenBank/DDBJ databases">
        <title>Brevundimonas albigilva TT17 genome sequence.</title>
        <authorList>
            <person name="Lee K."/>
            <person name="Son H."/>
        </authorList>
    </citation>
    <scope>NUCLEOTIDE SEQUENCE</scope>
    <source>
        <strain evidence="7">TT17</strain>
    </source>
</reference>
<dbReference type="InterPro" id="IPR012337">
    <property type="entry name" value="RNaseH-like_sf"/>
</dbReference>
<dbReference type="EMBL" id="CP097649">
    <property type="protein sequence ID" value="URI16187.1"/>
    <property type="molecule type" value="Genomic_DNA"/>
</dbReference>
<keyword evidence="2" id="KW-0378">Hydrolase</keyword>
<proteinExistence type="predicted"/>
<keyword evidence="1" id="KW-0547">Nucleotide-binding</keyword>
<evidence type="ECO:0000256" key="4">
    <source>
        <dbReference type="ARBA" id="ARBA00022840"/>
    </source>
</evidence>
<evidence type="ECO:0000259" key="6">
    <source>
        <dbReference type="Pfam" id="PF13482"/>
    </source>
</evidence>
<dbReference type="Pfam" id="PF13087">
    <property type="entry name" value="AAA_12"/>
    <property type="match status" value="1"/>
</dbReference>
<evidence type="ECO:0000256" key="3">
    <source>
        <dbReference type="ARBA" id="ARBA00022806"/>
    </source>
</evidence>
<dbReference type="Gene3D" id="3.40.50.300">
    <property type="entry name" value="P-loop containing nucleotide triphosphate hydrolases"/>
    <property type="match status" value="2"/>
</dbReference>
<dbReference type="InterPro" id="IPR047187">
    <property type="entry name" value="SF1_C_Upf1"/>
</dbReference>
<dbReference type="SUPFAM" id="SSF53098">
    <property type="entry name" value="Ribonuclease H-like"/>
    <property type="match status" value="1"/>
</dbReference>
<gene>
    <name evidence="7" type="ORF">M8231_04170</name>
</gene>
<dbReference type="InterPro" id="IPR050534">
    <property type="entry name" value="Coronavir_polyprotein_1ab"/>
</dbReference>
<name>A0ABY4SN69_9CAUL</name>
<organism evidence="7 8">
    <name type="scientific">Brevundimonas albigilva</name>
    <dbReference type="NCBI Taxonomy" id="1312364"/>
    <lineage>
        <taxon>Bacteria</taxon>
        <taxon>Pseudomonadati</taxon>
        <taxon>Pseudomonadota</taxon>
        <taxon>Alphaproteobacteria</taxon>
        <taxon>Caulobacterales</taxon>
        <taxon>Caulobacteraceae</taxon>
        <taxon>Brevundimonas</taxon>
    </lineage>
</organism>
<dbReference type="RefSeq" id="WP_250202333.1">
    <property type="nucleotide sequence ID" value="NZ_CP097649.1"/>
</dbReference>
<dbReference type="Pfam" id="PF13604">
    <property type="entry name" value="AAA_30"/>
    <property type="match status" value="1"/>
</dbReference>
<feature type="domain" description="YprB ribonuclease H-like" evidence="6">
    <location>
        <begin position="335"/>
        <end position="508"/>
    </location>
</feature>
<feature type="domain" description="DNA2/NAM7 helicase-like C-terminal" evidence="5">
    <location>
        <begin position="916"/>
        <end position="1090"/>
    </location>
</feature>
<dbReference type="PANTHER" id="PTHR43788:SF8">
    <property type="entry name" value="DNA-BINDING PROTEIN SMUBP-2"/>
    <property type="match status" value="1"/>
</dbReference>
<dbReference type="NCBIfam" id="TIGR03491">
    <property type="entry name" value="TM0106 family RecB-like putative nuclease"/>
    <property type="match status" value="1"/>
</dbReference>
<dbReference type="CDD" id="cd18808">
    <property type="entry name" value="SF1_C_Upf1"/>
    <property type="match status" value="1"/>
</dbReference>
<dbReference type="InterPro" id="IPR041679">
    <property type="entry name" value="DNA2/NAM7-like_C"/>
</dbReference>
<evidence type="ECO:0000256" key="1">
    <source>
        <dbReference type="ARBA" id="ARBA00022741"/>
    </source>
</evidence>
<dbReference type="Pfam" id="PF13482">
    <property type="entry name" value="RNase_H_2"/>
    <property type="match status" value="1"/>
</dbReference>
<evidence type="ECO:0000256" key="2">
    <source>
        <dbReference type="ARBA" id="ARBA00022801"/>
    </source>
</evidence>
<keyword evidence="4" id="KW-0067">ATP-binding</keyword>
<dbReference type="SUPFAM" id="SSF52540">
    <property type="entry name" value="P-loop containing nucleoside triphosphate hydrolases"/>
    <property type="match status" value="1"/>
</dbReference>
<protein>
    <submittedName>
        <fullName evidence="7">TM0106 family RecB-like putative nuclease</fullName>
    </submittedName>
</protein>
<dbReference type="CDD" id="cd17934">
    <property type="entry name" value="DEXXQc_Upf1-like"/>
    <property type="match status" value="1"/>
</dbReference>
<dbReference type="InterPro" id="IPR038720">
    <property type="entry name" value="YprB_RNase_H-like_dom"/>
</dbReference>
<evidence type="ECO:0000313" key="8">
    <source>
        <dbReference type="Proteomes" id="UP001055429"/>
    </source>
</evidence>
<dbReference type="InterPro" id="IPR019993">
    <property type="entry name" value="RecB_nuclease_TM0106_put"/>
</dbReference>
<accession>A0ABY4SN69</accession>
<dbReference type="InterPro" id="IPR027417">
    <property type="entry name" value="P-loop_NTPase"/>
</dbReference>
<evidence type="ECO:0000313" key="7">
    <source>
        <dbReference type="EMBL" id="URI16187.1"/>
    </source>
</evidence>
<dbReference type="Proteomes" id="UP001055429">
    <property type="component" value="Chromosome"/>
</dbReference>